<organism evidence="7 8">
    <name type="scientific">Pontiella agarivorans</name>
    <dbReference type="NCBI Taxonomy" id="3038953"/>
    <lineage>
        <taxon>Bacteria</taxon>
        <taxon>Pseudomonadati</taxon>
        <taxon>Kiritimatiellota</taxon>
        <taxon>Kiritimatiellia</taxon>
        <taxon>Kiritimatiellales</taxon>
        <taxon>Pontiellaceae</taxon>
        <taxon>Pontiella</taxon>
    </lineage>
</organism>
<sequence>MSEPFNPLQIGLLNLPNEEIEDGLISELDYQLNSPPRLSIEPGVTLFEENQQLNGIWILLDGQVELYRKVNGEKIIFHKQTAGRILGLIALARNSRAVFSCCAQTPLKLLRITNRQLDEALQNSDILRNLLISVLLQSMGRRHKRLIALQEEVLKLNKDIAAEHEQVVQTLDELQKAQAMLVESEKMATLGQLSAGVAHELNNPVAAIIRASDFVHNDLLALSNQIANGRSMQQILDRSFHSESVSTRQQRAERKKLTAEINDAELADRLVKIGIHSAAEYELLSNDISGSPTEQLEQLELYHQIGSALRNISSCAGRISGIVQSLRSYIHADHPENEYISVHKGIDDTLLLFSNRLRNVTVEKEYGTLPDIIANAGELNQVWTNIIGNALDAMGNKGRLMIRTRCDTDTVTIGIIDNGPGISPENIDKIFELRFTTRKGRVDFGLGLGLSITKNIITRHGGRIDVTSEPGHTEFSITLPVEGAAESVLLSSQENPS</sequence>
<dbReference type="EMBL" id="JARVCO010000012">
    <property type="protein sequence ID" value="MDZ8120066.1"/>
    <property type="molecule type" value="Genomic_DNA"/>
</dbReference>
<dbReference type="Gene3D" id="1.10.287.130">
    <property type="match status" value="1"/>
</dbReference>
<evidence type="ECO:0000313" key="7">
    <source>
        <dbReference type="EMBL" id="MDZ8120066.1"/>
    </source>
</evidence>
<comment type="caution">
    <text evidence="7">The sequence shown here is derived from an EMBL/GenBank/DDBJ whole genome shotgun (WGS) entry which is preliminary data.</text>
</comment>
<evidence type="ECO:0000256" key="2">
    <source>
        <dbReference type="ARBA" id="ARBA00012438"/>
    </source>
</evidence>
<dbReference type="CDD" id="cd00075">
    <property type="entry name" value="HATPase"/>
    <property type="match status" value="1"/>
</dbReference>
<feature type="domain" description="Histidine kinase" evidence="6">
    <location>
        <begin position="318"/>
        <end position="483"/>
    </location>
</feature>
<reference evidence="7 8" key="1">
    <citation type="journal article" date="2024" name="Appl. Environ. Microbiol.">
        <title>Pontiella agarivorans sp. nov., a novel marine anaerobic bacterium capable of degrading macroalgal polysaccharides and fixing nitrogen.</title>
        <authorList>
            <person name="Liu N."/>
            <person name="Kivenson V."/>
            <person name="Peng X."/>
            <person name="Cui Z."/>
            <person name="Lankiewicz T.S."/>
            <person name="Gosselin K.M."/>
            <person name="English C.J."/>
            <person name="Blair E.M."/>
            <person name="O'Malley M.A."/>
            <person name="Valentine D.L."/>
        </authorList>
    </citation>
    <scope>NUCLEOTIDE SEQUENCE [LARGE SCALE GENOMIC DNA]</scope>
    <source>
        <strain evidence="7 8">NLcol2</strain>
    </source>
</reference>
<dbReference type="InterPro" id="IPR003594">
    <property type="entry name" value="HATPase_dom"/>
</dbReference>
<proteinExistence type="predicted"/>
<evidence type="ECO:0000256" key="4">
    <source>
        <dbReference type="SAM" id="Coils"/>
    </source>
</evidence>
<dbReference type="Gene3D" id="3.30.565.10">
    <property type="entry name" value="Histidine kinase-like ATPase, C-terminal domain"/>
    <property type="match status" value="1"/>
</dbReference>
<dbReference type="PROSITE" id="PS50109">
    <property type="entry name" value="HIS_KIN"/>
    <property type="match status" value="1"/>
</dbReference>
<evidence type="ECO:0000256" key="1">
    <source>
        <dbReference type="ARBA" id="ARBA00000085"/>
    </source>
</evidence>
<feature type="coiled-coil region" evidence="4">
    <location>
        <begin position="146"/>
        <end position="177"/>
    </location>
</feature>
<dbReference type="PROSITE" id="PS50042">
    <property type="entry name" value="CNMP_BINDING_3"/>
    <property type="match status" value="1"/>
</dbReference>
<dbReference type="InterPro" id="IPR036890">
    <property type="entry name" value="HATPase_C_sf"/>
</dbReference>
<dbReference type="InterPro" id="IPR000595">
    <property type="entry name" value="cNMP-bd_dom"/>
</dbReference>
<name>A0ABU5N0U2_9BACT</name>
<keyword evidence="4" id="KW-0175">Coiled coil</keyword>
<evidence type="ECO:0000256" key="3">
    <source>
        <dbReference type="ARBA" id="ARBA00022553"/>
    </source>
</evidence>
<accession>A0ABU5N0U2</accession>
<dbReference type="SMART" id="SM00100">
    <property type="entry name" value="cNMP"/>
    <property type="match status" value="1"/>
</dbReference>
<dbReference type="InterPro" id="IPR018490">
    <property type="entry name" value="cNMP-bd_dom_sf"/>
</dbReference>
<dbReference type="CDD" id="cd00038">
    <property type="entry name" value="CAP_ED"/>
    <property type="match status" value="1"/>
</dbReference>
<dbReference type="Gene3D" id="2.60.120.10">
    <property type="entry name" value="Jelly Rolls"/>
    <property type="match status" value="1"/>
</dbReference>
<dbReference type="GO" id="GO:0005524">
    <property type="term" value="F:ATP binding"/>
    <property type="evidence" value="ECO:0007669"/>
    <property type="project" value="UniProtKB-KW"/>
</dbReference>
<keyword evidence="7" id="KW-0547">Nucleotide-binding</keyword>
<dbReference type="PRINTS" id="PR00344">
    <property type="entry name" value="BCTRLSENSOR"/>
</dbReference>
<dbReference type="InterPro" id="IPR036097">
    <property type="entry name" value="HisK_dim/P_sf"/>
</dbReference>
<evidence type="ECO:0000259" key="6">
    <source>
        <dbReference type="PROSITE" id="PS50109"/>
    </source>
</evidence>
<dbReference type="CDD" id="cd00082">
    <property type="entry name" value="HisKA"/>
    <property type="match status" value="1"/>
</dbReference>
<dbReference type="InterPro" id="IPR014710">
    <property type="entry name" value="RmlC-like_jellyroll"/>
</dbReference>
<dbReference type="InterPro" id="IPR005467">
    <property type="entry name" value="His_kinase_dom"/>
</dbReference>
<keyword evidence="8" id="KW-1185">Reference proteome</keyword>
<evidence type="ECO:0000259" key="5">
    <source>
        <dbReference type="PROSITE" id="PS50042"/>
    </source>
</evidence>
<evidence type="ECO:0000313" key="8">
    <source>
        <dbReference type="Proteomes" id="UP001290861"/>
    </source>
</evidence>
<dbReference type="InterPro" id="IPR003661">
    <property type="entry name" value="HisK_dim/P_dom"/>
</dbReference>
<dbReference type="SUPFAM" id="SSF47384">
    <property type="entry name" value="Homodimeric domain of signal transducing histidine kinase"/>
    <property type="match status" value="1"/>
</dbReference>
<gene>
    <name evidence="7" type="ORF">P9H32_15655</name>
</gene>
<dbReference type="EC" id="2.7.13.3" evidence="2"/>
<protein>
    <recommendedName>
        <fullName evidence="2">histidine kinase</fullName>
        <ecNumber evidence="2">2.7.13.3</ecNumber>
    </recommendedName>
</protein>
<dbReference type="PANTHER" id="PTHR43065">
    <property type="entry name" value="SENSOR HISTIDINE KINASE"/>
    <property type="match status" value="1"/>
</dbReference>
<comment type="catalytic activity">
    <reaction evidence="1">
        <text>ATP + protein L-histidine = ADP + protein N-phospho-L-histidine.</text>
        <dbReference type="EC" id="2.7.13.3"/>
    </reaction>
</comment>
<dbReference type="Pfam" id="PF00027">
    <property type="entry name" value="cNMP_binding"/>
    <property type="match status" value="1"/>
</dbReference>
<dbReference type="SMART" id="SM00387">
    <property type="entry name" value="HATPase_c"/>
    <property type="match status" value="1"/>
</dbReference>
<dbReference type="RefSeq" id="WP_322609843.1">
    <property type="nucleotide sequence ID" value="NZ_JARVCO010000012.1"/>
</dbReference>
<keyword evidence="3" id="KW-0597">Phosphoprotein</keyword>
<dbReference type="Proteomes" id="UP001290861">
    <property type="component" value="Unassembled WGS sequence"/>
</dbReference>
<dbReference type="PANTHER" id="PTHR43065:SF48">
    <property type="entry name" value="HISTIDINE KINASE"/>
    <property type="match status" value="1"/>
</dbReference>
<feature type="domain" description="Cyclic nucleotide-binding" evidence="5">
    <location>
        <begin position="12"/>
        <end position="138"/>
    </location>
</feature>
<dbReference type="SUPFAM" id="SSF51206">
    <property type="entry name" value="cAMP-binding domain-like"/>
    <property type="match status" value="1"/>
</dbReference>
<dbReference type="Pfam" id="PF02518">
    <property type="entry name" value="HATPase_c"/>
    <property type="match status" value="1"/>
</dbReference>
<dbReference type="SUPFAM" id="SSF55874">
    <property type="entry name" value="ATPase domain of HSP90 chaperone/DNA topoisomerase II/histidine kinase"/>
    <property type="match status" value="1"/>
</dbReference>
<keyword evidence="7" id="KW-0067">ATP-binding</keyword>
<dbReference type="InterPro" id="IPR004358">
    <property type="entry name" value="Sig_transdc_His_kin-like_C"/>
</dbReference>